<feature type="compositionally biased region" description="Polar residues" evidence="4">
    <location>
        <begin position="149"/>
        <end position="163"/>
    </location>
</feature>
<dbReference type="OrthoDB" id="341259at2759"/>
<dbReference type="eggNOG" id="KOG4177">
    <property type="taxonomic scope" value="Eukaryota"/>
</dbReference>
<feature type="region of interest" description="Disordered" evidence="4">
    <location>
        <begin position="131"/>
        <end position="201"/>
    </location>
</feature>
<dbReference type="Proteomes" id="UP000007322">
    <property type="component" value="Chromosome 3"/>
</dbReference>
<dbReference type="PRINTS" id="PR01415">
    <property type="entry name" value="ANKYRIN"/>
</dbReference>
<dbReference type="GeneID" id="11509554"/>
<feature type="region of interest" description="Disordered" evidence="4">
    <location>
        <begin position="503"/>
        <end position="546"/>
    </location>
</feature>
<evidence type="ECO:0000259" key="5">
    <source>
        <dbReference type="PROSITE" id="PS50181"/>
    </source>
</evidence>
<feature type="repeat" description="ANK" evidence="3">
    <location>
        <begin position="312"/>
        <end position="344"/>
    </location>
</feature>
<dbReference type="RefSeq" id="XP_003663520.1">
    <property type="nucleotide sequence ID" value="XM_003663472.1"/>
</dbReference>
<accession>G2QD57</accession>
<keyword evidence="1" id="KW-0677">Repeat</keyword>
<evidence type="ECO:0000256" key="1">
    <source>
        <dbReference type="ARBA" id="ARBA00022737"/>
    </source>
</evidence>
<dbReference type="VEuPathDB" id="FungiDB:MYCTH_2305506"/>
<dbReference type="SMART" id="SM00248">
    <property type="entry name" value="ANK"/>
    <property type="match status" value="7"/>
</dbReference>
<dbReference type="PROSITE" id="PS50297">
    <property type="entry name" value="ANK_REP_REGION"/>
    <property type="match status" value="2"/>
</dbReference>
<feature type="compositionally biased region" description="Basic and acidic residues" evidence="4">
    <location>
        <begin position="511"/>
        <end position="520"/>
    </location>
</feature>
<dbReference type="InterPro" id="IPR050745">
    <property type="entry name" value="Multifunctional_regulatory"/>
</dbReference>
<dbReference type="PANTHER" id="PTHR24189:SF50">
    <property type="entry name" value="ANKYRIN REPEAT AND SOCS BOX PROTEIN 2"/>
    <property type="match status" value="1"/>
</dbReference>
<feature type="compositionally biased region" description="Low complexity" evidence="4">
    <location>
        <begin position="164"/>
        <end position="173"/>
    </location>
</feature>
<keyword evidence="2 3" id="KW-0040">ANK repeat</keyword>
<dbReference type="PROSITE" id="PS50088">
    <property type="entry name" value="ANK_REPEAT"/>
    <property type="match status" value="3"/>
</dbReference>
<sequence>MASPSLFSSSHTLNALPIELLVFVINDLDRVEDIAALALTNRRLYGIANPLLYKRAALCCDGRPVAWAANHGLVSTLRMALAAGCDPNQGFSEEVPAEEWKRAAAAARADAVAGRPKARWATWDWGKGPTISRIPWSPGPGAEIDHADTPSSISTVGPSTQAPSSSDLDSVVSSEDDQDLSQPSDASSVTEPSPSPTPDTVERSYNAVHLAARGGHNEVLRILLSKGAAVNVGSRHFCACTPQYGLLNALESPDPDADDPRWTPLHVAICHSHTDTAKLLLSSGASIKMEATSDGTISGPGDSVDMPGADGYGSTALHHAAGMGLTDLVRHILDNKIQTDVDAKDDRTTTPFYHAYANRRWDSTVPLLLERGADIHCETKMYIPYTAITPLGEACRLGHFDVADRLLDLGADPRRGFIALMKGGCLTPLHMCCMRSAQPVGEPAEKGDDDETRGRARMHTIHKLIAKGAALDARDCFGDTPQSAAEKARNTFALEALARLNISGGADLEEKESQQIRAGRDAAAGSKPARAETPATAAPSAAASGP</sequence>
<dbReference type="InterPro" id="IPR036770">
    <property type="entry name" value="Ankyrin_rpt-contain_sf"/>
</dbReference>
<dbReference type="Pfam" id="PF12796">
    <property type="entry name" value="Ank_2"/>
    <property type="match status" value="2"/>
</dbReference>
<organism evidence="6 7">
    <name type="scientific">Thermothelomyces thermophilus (strain ATCC 42464 / BCRC 31852 / DSM 1799)</name>
    <name type="common">Sporotrichum thermophile</name>
    <dbReference type="NCBI Taxonomy" id="573729"/>
    <lineage>
        <taxon>Eukaryota</taxon>
        <taxon>Fungi</taxon>
        <taxon>Dikarya</taxon>
        <taxon>Ascomycota</taxon>
        <taxon>Pezizomycotina</taxon>
        <taxon>Sordariomycetes</taxon>
        <taxon>Sordariomycetidae</taxon>
        <taxon>Sordariales</taxon>
        <taxon>Chaetomiaceae</taxon>
        <taxon>Thermothelomyces</taxon>
    </lineage>
</organism>
<dbReference type="InterPro" id="IPR002110">
    <property type="entry name" value="Ankyrin_rpt"/>
</dbReference>
<evidence type="ECO:0000313" key="7">
    <source>
        <dbReference type="Proteomes" id="UP000007322"/>
    </source>
</evidence>
<gene>
    <name evidence="6" type="ORF">MYCTH_2305506</name>
</gene>
<dbReference type="EMBL" id="CP003004">
    <property type="protein sequence ID" value="AEO58275.1"/>
    <property type="molecule type" value="Genomic_DNA"/>
</dbReference>
<dbReference type="GO" id="GO:0005634">
    <property type="term" value="C:nucleus"/>
    <property type="evidence" value="ECO:0007669"/>
    <property type="project" value="TreeGrafter"/>
</dbReference>
<feature type="compositionally biased region" description="Low complexity" evidence="4">
    <location>
        <begin position="531"/>
        <end position="546"/>
    </location>
</feature>
<dbReference type="PROSITE" id="PS50181">
    <property type="entry name" value="FBOX"/>
    <property type="match status" value="1"/>
</dbReference>
<dbReference type="OMA" id="PLEWAAH"/>
<dbReference type="KEGG" id="mtm:MYCTH_2305506"/>
<name>G2QD57_THET4</name>
<dbReference type="InParanoid" id="G2QD57"/>
<feature type="domain" description="F-box" evidence="5">
    <location>
        <begin position="10"/>
        <end position="56"/>
    </location>
</feature>
<reference evidence="6 7" key="1">
    <citation type="journal article" date="2011" name="Nat. Biotechnol.">
        <title>Comparative genomic analysis of the thermophilic biomass-degrading fungi Myceliophthora thermophila and Thielavia terrestris.</title>
        <authorList>
            <person name="Berka R.M."/>
            <person name="Grigoriev I.V."/>
            <person name="Otillar R."/>
            <person name="Salamov A."/>
            <person name="Grimwood J."/>
            <person name="Reid I."/>
            <person name="Ishmael N."/>
            <person name="John T."/>
            <person name="Darmond C."/>
            <person name="Moisan M.-C."/>
            <person name="Henrissat B."/>
            <person name="Coutinho P.M."/>
            <person name="Lombard V."/>
            <person name="Natvig D.O."/>
            <person name="Lindquist E."/>
            <person name="Schmutz J."/>
            <person name="Lucas S."/>
            <person name="Harris P."/>
            <person name="Powlowski J."/>
            <person name="Bellemare A."/>
            <person name="Taylor D."/>
            <person name="Butler G."/>
            <person name="de Vries R.P."/>
            <person name="Allijn I.E."/>
            <person name="van den Brink J."/>
            <person name="Ushinsky S."/>
            <person name="Storms R."/>
            <person name="Powell A.J."/>
            <person name="Paulsen I.T."/>
            <person name="Elbourne L.D.H."/>
            <person name="Baker S.E."/>
            <person name="Magnuson J."/>
            <person name="LaBoissiere S."/>
            <person name="Clutterbuck A.J."/>
            <person name="Martinez D."/>
            <person name="Wogulis M."/>
            <person name="de Leon A.L."/>
            <person name="Rey M.W."/>
            <person name="Tsang A."/>
        </authorList>
    </citation>
    <scope>NUCLEOTIDE SEQUENCE [LARGE SCALE GENOMIC DNA]</scope>
    <source>
        <strain evidence="7">ATCC 42464 / BCRC 31852 / DSM 1799</strain>
    </source>
</reference>
<dbReference type="SUPFAM" id="SSF48403">
    <property type="entry name" value="Ankyrin repeat"/>
    <property type="match status" value="1"/>
</dbReference>
<evidence type="ECO:0000313" key="6">
    <source>
        <dbReference type="EMBL" id="AEO58275.1"/>
    </source>
</evidence>
<evidence type="ECO:0000256" key="4">
    <source>
        <dbReference type="SAM" id="MobiDB-lite"/>
    </source>
</evidence>
<proteinExistence type="predicted"/>
<feature type="repeat" description="ANK" evidence="3">
    <location>
        <begin position="260"/>
        <end position="292"/>
    </location>
</feature>
<feature type="repeat" description="ANK" evidence="3">
    <location>
        <begin position="203"/>
        <end position="235"/>
    </location>
</feature>
<dbReference type="Gene3D" id="1.25.40.20">
    <property type="entry name" value="Ankyrin repeat-containing domain"/>
    <property type="match status" value="2"/>
</dbReference>
<dbReference type="PANTHER" id="PTHR24189">
    <property type="entry name" value="MYOTROPHIN"/>
    <property type="match status" value="1"/>
</dbReference>
<dbReference type="InterPro" id="IPR001810">
    <property type="entry name" value="F-box_dom"/>
</dbReference>
<keyword evidence="7" id="KW-1185">Reference proteome</keyword>
<protein>
    <recommendedName>
        <fullName evidence="5">F-box domain-containing protein</fullName>
    </recommendedName>
</protein>
<dbReference type="GO" id="GO:0005737">
    <property type="term" value="C:cytoplasm"/>
    <property type="evidence" value="ECO:0007669"/>
    <property type="project" value="TreeGrafter"/>
</dbReference>
<dbReference type="HOGENOM" id="CLU_533157_0_0_1"/>
<evidence type="ECO:0000256" key="3">
    <source>
        <dbReference type="PROSITE-ProRule" id="PRU00023"/>
    </source>
</evidence>
<dbReference type="AlphaFoldDB" id="G2QD57"/>
<evidence type="ECO:0000256" key="2">
    <source>
        <dbReference type="ARBA" id="ARBA00023043"/>
    </source>
</evidence>